<dbReference type="GO" id="GO:0016020">
    <property type="term" value="C:membrane"/>
    <property type="evidence" value="ECO:0007669"/>
    <property type="project" value="TreeGrafter"/>
</dbReference>
<name>A0A132C1E1_9RHOB</name>
<dbReference type="PANTHER" id="PTHR44196:SF1">
    <property type="entry name" value="DEHYDROGENASE_REDUCTASE SDR FAMILY MEMBER 7B"/>
    <property type="match status" value="1"/>
</dbReference>
<accession>A0A132C1E1</accession>
<feature type="domain" description="Ketoreductase" evidence="4">
    <location>
        <begin position="7"/>
        <end position="187"/>
    </location>
</feature>
<dbReference type="OrthoDB" id="9810734at2"/>
<dbReference type="Pfam" id="PF00106">
    <property type="entry name" value="adh_short"/>
    <property type="match status" value="1"/>
</dbReference>
<evidence type="ECO:0000256" key="2">
    <source>
        <dbReference type="ARBA" id="ARBA00023002"/>
    </source>
</evidence>
<reference evidence="5 6" key="1">
    <citation type="submission" date="2015-12" db="EMBL/GenBank/DDBJ databases">
        <title>Genome sequence of the marine Rhodobacteraceae strain O3.65, Candidatus Tritonibacter horizontis.</title>
        <authorList>
            <person name="Poehlein A."/>
            <person name="Giebel H.A."/>
            <person name="Voget S."/>
            <person name="Brinkhoff T."/>
        </authorList>
    </citation>
    <scope>NUCLEOTIDE SEQUENCE [LARGE SCALE GENOMIC DNA]</scope>
    <source>
        <strain evidence="5 6">O3.65</strain>
    </source>
</reference>
<dbReference type="InterPro" id="IPR020904">
    <property type="entry name" value="Sc_DH/Rdtase_CS"/>
</dbReference>
<dbReference type="Proteomes" id="UP000068382">
    <property type="component" value="Unassembled WGS sequence"/>
</dbReference>
<dbReference type="Gene3D" id="3.40.50.720">
    <property type="entry name" value="NAD(P)-binding Rossmann-like Domain"/>
    <property type="match status" value="1"/>
</dbReference>
<dbReference type="InterPro" id="IPR057326">
    <property type="entry name" value="KR_dom"/>
</dbReference>
<evidence type="ECO:0000256" key="1">
    <source>
        <dbReference type="ARBA" id="ARBA00006484"/>
    </source>
</evidence>
<organism evidence="5 6">
    <name type="scientific">Tritonibacter horizontis</name>
    <dbReference type="NCBI Taxonomy" id="1768241"/>
    <lineage>
        <taxon>Bacteria</taxon>
        <taxon>Pseudomonadati</taxon>
        <taxon>Pseudomonadota</taxon>
        <taxon>Alphaproteobacteria</taxon>
        <taxon>Rhodobacterales</taxon>
        <taxon>Paracoccaceae</taxon>
        <taxon>Tritonibacter</taxon>
    </lineage>
</organism>
<dbReference type="CDD" id="cd05233">
    <property type="entry name" value="SDR_c"/>
    <property type="match status" value="1"/>
</dbReference>
<protein>
    <submittedName>
        <fullName evidence="5">Gluconate 5-dehydrogenase</fullName>
        <ecNumber evidence="5">1.1.1.69</ecNumber>
    </submittedName>
</protein>
<dbReference type="PATRIC" id="fig|1768241.3.peg.765"/>
<evidence type="ECO:0000256" key="3">
    <source>
        <dbReference type="RuleBase" id="RU000363"/>
    </source>
</evidence>
<dbReference type="InterPro" id="IPR002347">
    <property type="entry name" value="SDR_fam"/>
</dbReference>
<dbReference type="InterPro" id="IPR036291">
    <property type="entry name" value="NAD(P)-bd_dom_sf"/>
</dbReference>
<keyword evidence="6" id="KW-1185">Reference proteome</keyword>
<dbReference type="RefSeq" id="WP_068240526.1">
    <property type="nucleotide sequence ID" value="NZ_LPUY01000017.1"/>
</dbReference>
<dbReference type="GO" id="GO:0008874">
    <property type="term" value="F:gluconate 5-dehydrogenase activity"/>
    <property type="evidence" value="ECO:0007669"/>
    <property type="project" value="UniProtKB-EC"/>
</dbReference>
<dbReference type="AlphaFoldDB" id="A0A132C1E1"/>
<dbReference type="EC" id="1.1.1.69" evidence="5"/>
<dbReference type="SUPFAM" id="SSF51735">
    <property type="entry name" value="NAD(P)-binding Rossmann-fold domains"/>
    <property type="match status" value="1"/>
</dbReference>
<dbReference type="PRINTS" id="PR00081">
    <property type="entry name" value="GDHRDH"/>
</dbReference>
<comment type="caution">
    <text evidence="5">The sequence shown here is derived from an EMBL/GenBank/DDBJ whole genome shotgun (WGS) entry which is preliminary data.</text>
</comment>
<evidence type="ECO:0000313" key="6">
    <source>
        <dbReference type="Proteomes" id="UP000068382"/>
    </source>
</evidence>
<comment type="similarity">
    <text evidence="1 3">Belongs to the short-chain dehydrogenases/reductases (SDR) family.</text>
</comment>
<dbReference type="PROSITE" id="PS00061">
    <property type="entry name" value="ADH_SHORT"/>
    <property type="match status" value="1"/>
</dbReference>
<sequence length="257" mass="26437">MSDIKGTTVLITGASRGIGAAAARSFAAAGANVVLAARSAAAISAIAEDITQSGGKARAIPCDVADWAQVQALVAETERQFGPVDLLINNAGLIDPIARLADSDVSGWTTVMDVNVKGVYHGLRAVLPTMEQRGAGTIINISSGAATGALEGWSHYCASKAAVLSLTRCAHVEYAPHGIRVMGLSPGTVATEMQERIRASGINPVSQLDPAVHIPADWVAQALLWLAGPGGDAWVGQDFALKSDEARRLLGLPPVTG</sequence>
<keyword evidence="2 5" id="KW-0560">Oxidoreductase</keyword>
<proteinExistence type="inferred from homology"/>
<dbReference type="FunFam" id="3.40.50.720:FF:000084">
    <property type="entry name" value="Short-chain dehydrogenase reductase"/>
    <property type="match status" value="1"/>
</dbReference>
<evidence type="ECO:0000259" key="4">
    <source>
        <dbReference type="SMART" id="SM00822"/>
    </source>
</evidence>
<dbReference type="PRINTS" id="PR00080">
    <property type="entry name" value="SDRFAMILY"/>
</dbReference>
<evidence type="ECO:0000313" key="5">
    <source>
        <dbReference type="EMBL" id="KUP94424.1"/>
    </source>
</evidence>
<dbReference type="SMART" id="SM00822">
    <property type="entry name" value="PKS_KR"/>
    <property type="match status" value="1"/>
</dbReference>
<dbReference type="EMBL" id="LPUY01000017">
    <property type="protein sequence ID" value="KUP94424.1"/>
    <property type="molecule type" value="Genomic_DNA"/>
</dbReference>
<dbReference type="PANTHER" id="PTHR44196">
    <property type="entry name" value="DEHYDROGENASE/REDUCTASE SDR FAMILY MEMBER 7B"/>
    <property type="match status" value="1"/>
</dbReference>
<gene>
    <name evidence="5" type="primary">gno_1</name>
    <name evidence="5" type="ORF">TRIHO_07430</name>
</gene>